<gene>
    <name evidence="9" type="primary">leuE</name>
    <name evidence="9" type="ORF">F5972_35470</name>
</gene>
<keyword evidence="4 8" id="KW-0812">Transmembrane</keyword>
<evidence type="ECO:0000313" key="10">
    <source>
        <dbReference type="Proteomes" id="UP000327011"/>
    </source>
</evidence>
<feature type="transmembrane region" description="Helical" evidence="8">
    <location>
        <begin position="42"/>
        <end position="67"/>
    </location>
</feature>
<name>A0A5J5JTB5_9ACTN</name>
<comment type="subcellular location">
    <subcellularLocation>
        <location evidence="1">Cell membrane</location>
        <topology evidence="1">Multi-pass membrane protein</topology>
    </subcellularLocation>
</comment>
<keyword evidence="5 8" id="KW-1133">Transmembrane helix</keyword>
<evidence type="ECO:0000256" key="5">
    <source>
        <dbReference type="ARBA" id="ARBA00022989"/>
    </source>
</evidence>
<feature type="compositionally biased region" description="Low complexity" evidence="7">
    <location>
        <begin position="124"/>
        <end position="134"/>
    </location>
</feature>
<feature type="transmembrane region" description="Helical" evidence="8">
    <location>
        <begin position="79"/>
        <end position="97"/>
    </location>
</feature>
<proteinExistence type="inferred from homology"/>
<keyword evidence="10" id="KW-1185">Reference proteome</keyword>
<dbReference type="NCBIfam" id="NF008201">
    <property type="entry name" value="PRK10958.1"/>
    <property type="match status" value="1"/>
</dbReference>
<dbReference type="Pfam" id="PF01810">
    <property type="entry name" value="LysE"/>
    <property type="match status" value="1"/>
</dbReference>
<evidence type="ECO:0000256" key="4">
    <source>
        <dbReference type="ARBA" id="ARBA00022692"/>
    </source>
</evidence>
<reference evidence="9 10" key="1">
    <citation type="submission" date="2019-09" db="EMBL/GenBank/DDBJ databases">
        <title>Screening of Novel Bioactive Compounds from Soil-Associated.</title>
        <authorList>
            <person name="Gong X."/>
        </authorList>
    </citation>
    <scope>NUCLEOTIDE SEQUENCE [LARGE SCALE GENOMIC DNA]</scope>
    <source>
        <strain evidence="9 10">Gxj-6</strain>
    </source>
</reference>
<evidence type="ECO:0000256" key="3">
    <source>
        <dbReference type="ARBA" id="ARBA00022475"/>
    </source>
</evidence>
<dbReference type="Proteomes" id="UP000327011">
    <property type="component" value="Unassembled WGS sequence"/>
</dbReference>
<dbReference type="RefSeq" id="WP_150940326.1">
    <property type="nucleotide sequence ID" value="NZ_VYTZ01000024.1"/>
</dbReference>
<dbReference type="PANTHER" id="PTHR30086:SF15">
    <property type="entry name" value="LEUCINE EFFLUX PROTEIN"/>
    <property type="match status" value="1"/>
</dbReference>
<feature type="transmembrane region" description="Helical" evidence="8">
    <location>
        <begin position="6"/>
        <end position="30"/>
    </location>
</feature>
<feature type="region of interest" description="Disordered" evidence="7">
    <location>
        <begin position="109"/>
        <end position="138"/>
    </location>
</feature>
<dbReference type="GO" id="GO:0015190">
    <property type="term" value="F:L-leucine transmembrane transporter activity"/>
    <property type="evidence" value="ECO:0007669"/>
    <property type="project" value="TreeGrafter"/>
</dbReference>
<comment type="caution">
    <text evidence="9">The sequence shown here is derived from an EMBL/GenBank/DDBJ whole genome shotgun (WGS) entry which is preliminary data.</text>
</comment>
<feature type="transmembrane region" description="Helical" evidence="8">
    <location>
        <begin position="182"/>
        <end position="208"/>
    </location>
</feature>
<keyword evidence="3" id="KW-1003">Cell membrane</keyword>
<evidence type="ECO:0000256" key="2">
    <source>
        <dbReference type="ARBA" id="ARBA00007928"/>
    </source>
</evidence>
<keyword evidence="6 8" id="KW-0472">Membrane</keyword>
<feature type="transmembrane region" description="Helical" evidence="8">
    <location>
        <begin position="149"/>
        <end position="170"/>
    </location>
</feature>
<dbReference type="InterPro" id="IPR001123">
    <property type="entry name" value="LeuE-type"/>
</dbReference>
<protein>
    <submittedName>
        <fullName evidence="9">Leucine efflux protein LeuE</fullName>
    </submittedName>
</protein>
<sequence length="242" mass="25699">MFFGITNIWTYVVGSFLIVLLPGPNSLFVLSTAAQRGVRRGYRAAAGVFVGDSLLMFLSAAGVASLLKSTPVLFTIVKYSGAVYLGWIGFGMLRGAWRSLLASRARTAPPETGAAAETVREDPAAAARTTGPAGEHAAADERRDPFRKALTISLLNPKAILFFVAFFVQFVDPSYGAPALSFLILALIVQVFSVTYLTALIFGGTFLAAHFRRRRRLAAGLTSGVGALFLGFGAKLATATLN</sequence>
<evidence type="ECO:0000256" key="1">
    <source>
        <dbReference type="ARBA" id="ARBA00004651"/>
    </source>
</evidence>
<dbReference type="GO" id="GO:0005886">
    <property type="term" value="C:plasma membrane"/>
    <property type="evidence" value="ECO:0007669"/>
    <property type="project" value="UniProtKB-SubCell"/>
</dbReference>
<evidence type="ECO:0000256" key="8">
    <source>
        <dbReference type="SAM" id="Phobius"/>
    </source>
</evidence>
<accession>A0A5J5JTB5</accession>
<evidence type="ECO:0000313" key="9">
    <source>
        <dbReference type="EMBL" id="KAA9373372.1"/>
    </source>
</evidence>
<feature type="transmembrane region" description="Helical" evidence="8">
    <location>
        <begin position="217"/>
        <end position="237"/>
    </location>
</feature>
<evidence type="ECO:0000256" key="7">
    <source>
        <dbReference type="SAM" id="MobiDB-lite"/>
    </source>
</evidence>
<dbReference type="AlphaFoldDB" id="A0A5J5JTB5"/>
<dbReference type="EMBL" id="VYTZ01000024">
    <property type="protein sequence ID" value="KAA9373372.1"/>
    <property type="molecule type" value="Genomic_DNA"/>
</dbReference>
<organism evidence="9 10">
    <name type="scientific">Microbispora cellulosiformans</name>
    <dbReference type="NCBI Taxonomy" id="2614688"/>
    <lineage>
        <taxon>Bacteria</taxon>
        <taxon>Bacillati</taxon>
        <taxon>Actinomycetota</taxon>
        <taxon>Actinomycetes</taxon>
        <taxon>Streptosporangiales</taxon>
        <taxon>Streptosporangiaceae</taxon>
        <taxon>Microbispora</taxon>
    </lineage>
</organism>
<comment type="similarity">
    <text evidence="2">Belongs to the Rht family.</text>
</comment>
<dbReference type="PIRSF" id="PIRSF006324">
    <property type="entry name" value="LeuE"/>
    <property type="match status" value="1"/>
</dbReference>
<dbReference type="GO" id="GO:0015820">
    <property type="term" value="P:L-leucine transport"/>
    <property type="evidence" value="ECO:0007669"/>
    <property type="project" value="TreeGrafter"/>
</dbReference>
<evidence type="ECO:0000256" key="6">
    <source>
        <dbReference type="ARBA" id="ARBA00023136"/>
    </source>
</evidence>
<dbReference type="PANTHER" id="PTHR30086">
    <property type="entry name" value="ARGININE EXPORTER PROTEIN ARGO"/>
    <property type="match status" value="1"/>
</dbReference>